<evidence type="ECO:0000313" key="2">
    <source>
        <dbReference type="Proteomes" id="UP000622890"/>
    </source>
</evidence>
<organism evidence="1 2">
    <name type="scientific">Noviherbaspirillum pedocola</name>
    <dbReference type="NCBI Taxonomy" id="2801341"/>
    <lineage>
        <taxon>Bacteria</taxon>
        <taxon>Pseudomonadati</taxon>
        <taxon>Pseudomonadota</taxon>
        <taxon>Betaproteobacteria</taxon>
        <taxon>Burkholderiales</taxon>
        <taxon>Oxalobacteraceae</taxon>
        <taxon>Noviherbaspirillum</taxon>
    </lineage>
</organism>
<sequence>MIQQIQHETVFFLFAIVLALAGAVALAVATDSVHGARQLEDEYAGFNALVVQLLGNVCPVASVQK</sequence>
<dbReference type="RefSeq" id="WP_200596199.1">
    <property type="nucleotide sequence ID" value="NZ_JAEPBG010000014.1"/>
</dbReference>
<evidence type="ECO:0000313" key="1">
    <source>
        <dbReference type="EMBL" id="MBK4737688.1"/>
    </source>
</evidence>
<dbReference type="AlphaFoldDB" id="A0A934SY42"/>
<proteinExistence type="predicted"/>
<accession>A0A934SY42</accession>
<keyword evidence="2" id="KW-1185">Reference proteome</keyword>
<gene>
    <name evidence="1" type="ORF">JJB74_23960</name>
</gene>
<protein>
    <submittedName>
        <fullName evidence="1">Uncharacterized protein</fullName>
    </submittedName>
</protein>
<reference evidence="1" key="1">
    <citation type="submission" date="2021-01" db="EMBL/GenBank/DDBJ databases">
        <title>Genome sequence of strain Noviherbaspirillum sp. DKR-6.</title>
        <authorList>
            <person name="Chaudhary D.K."/>
        </authorList>
    </citation>
    <scope>NUCLEOTIDE SEQUENCE</scope>
    <source>
        <strain evidence="1">DKR-6</strain>
    </source>
</reference>
<dbReference type="EMBL" id="JAEPBG010000014">
    <property type="protein sequence ID" value="MBK4737688.1"/>
    <property type="molecule type" value="Genomic_DNA"/>
</dbReference>
<comment type="caution">
    <text evidence="1">The sequence shown here is derived from an EMBL/GenBank/DDBJ whole genome shotgun (WGS) entry which is preliminary data.</text>
</comment>
<name>A0A934SY42_9BURK</name>
<dbReference type="Proteomes" id="UP000622890">
    <property type="component" value="Unassembled WGS sequence"/>
</dbReference>